<accession>A0A6A4IUI9</accession>
<keyword evidence="2" id="KW-1185">Reference proteome</keyword>
<gene>
    <name evidence="1" type="ORF">BT96DRAFT_983279</name>
</gene>
<dbReference type="Proteomes" id="UP000799118">
    <property type="component" value="Unassembled WGS sequence"/>
</dbReference>
<proteinExistence type="predicted"/>
<reference evidence="1" key="1">
    <citation type="journal article" date="2019" name="Environ. Microbiol.">
        <title>Fungal ecological strategies reflected in gene transcription - a case study of two litter decomposers.</title>
        <authorList>
            <person name="Barbi F."/>
            <person name="Kohler A."/>
            <person name="Barry K."/>
            <person name="Baskaran P."/>
            <person name="Daum C."/>
            <person name="Fauchery L."/>
            <person name="Ihrmark K."/>
            <person name="Kuo A."/>
            <person name="LaButti K."/>
            <person name="Lipzen A."/>
            <person name="Morin E."/>
            <person name="Grigoriev I.V."/>
            <person name="Henrissat B."/>
            <person name="Lindahl B."/>
            <person name="Martin F."/>
        </authorList>
    </citation>
    <scope>NUCLEOTIDE SEQUENCE</scope>
    <source>
        <strain evidence="1">JB14</strain>
    </source>
</reference>
<name>A0A6A4IUI9_9AGAR</name>
<organism evidence="1 2">
    <name type="scientific">Gymnopus androsaceus JB14</name>
    <dbReference type="NCBI Taxonomy" id="1447944"/>
    <lineage>
        <taxon>Eukaryota</taxon>
        <taxon>Fungi</taxon>
        <taxon>Dikarya</taxon>
        <taxon>Basidiomycota</taxon>
        <taxon>Agaricomycotina</taxon>
        <taxon>Agaricomycetes</taxon>
        <taxon>Agaricomycetidae</taxon>
        <taxon>Agaricales</taxon>
        <taxon>Marasmiineae</taxon>
        <taxon>Omphalotaceae</taxon>
        <taxon>Gymnopus</taxon>
    </lineage>
</organism>
<evidence type="ECO:0000313" key="1">
    <source>
        <dbReference type="EMBL" id="KAE9411547.1"/>
    </source>
</evidence>
<protein>
    <submittedName>
        <fullName evidence="1">Uncharacterized protein</fullName>
    </submittedName>
</protein>
<dbReference type="AlphaFoldDB" id="A0A6A4IUI9"/>
<dbReference type="EMBL" id="ML769383">
    <property type="protein sequence ID" value="KAE9411547.1"/>
    <property type="molecule type" value="Genomic_DNA"/>
</dbReference>
<evidence type="ECO:0000313" key="2">
    <source>
        <dbReference type="Proteomes" id="UP000799118"/>
    </source>
</evidence>
<sequence>MRLLVEQTFSTAIAQYPQCSIYFSAFLANLNARHYIRGTGDDMTVSNIEDIHFASAMETRGDAEAGLTTRSRRIVPSQMGSKGDSSGLNTSHHLMRRMISTPALTGLSVRVKEKWKWSRF</sequence>
<dbReference type="OrthoDB" id="3161836at2759"/>